<keyword evidence="1" id="KW-1133">Transmembrane helix</keyword>
<dbReference type="KEGG" id="afy:BW247_03935"/>
<dbReference type="OrthoDB" id="7282936at2"/>
<keyword evidence="1" id="KW-0812">Transmembrane</keyword>
<sequence length="115" mass="12669">MSHPHTNPLEHPEVQLASGPGYLLVFLFEYLAMAVCVGLIDKHVLSDSVLLVLLPAIALCVLIAQMYAFFKLNLSEGQIWYTVSLVLTLPLLVITIGLTVIMFFTLAHRTMLGGM</sequence>
<reference evidence="2 3" key="1">
    <citation type="submission" date="2017-01" db="EMBL/GenBank/DDBJ databases">
        <title>Draft sequence of Acidihalobacter ferrooxidans strain DSM 14175 (strain V8).</title>
        <authorList>
            <person name="Khaleque H.N."/>
            <person name="Ramsay J.P."/>
            <person name="Murphy R.J.T."/>
            <person name="Kaksonen A.H."/>
            <person name="Boxall N.J."/>
            <person name="Watkin E.L.J."/>
        </authorList>
    </citation>
    <scope>NUCLEOTIDE SEQUENCE [LARGE SCALE GENOMIC DNA]</scope>
    <source>
        <strain evidence="2 3">V8</strain>
    </source>
</reference>
<keyword evidence="3" id="KW-1185">Reference proteome</keyword>
<keyword evidence="1" id="KW-0472">Membrane</keyword>
<evidence type="ECO:0008006" key="4">
    <source>
        <dbReference type="Google" id="ProtNLM"/>
    </source>
</evidence>
<gene>
    <name evidence="2" type="ORF">BW247_03935</name>
</gene>
<accession>A0A1P8UER2</accession>
<dbReference type="AlphaFoldDB" id="A0A1P8UER2"/>
<dbReference type="EMBL" id="CP019434">
    <property type="protein sequence ID" value="APZ42343.1"/>
    <property type="molecule type" value="Genomic_DNA"/>
</dbReference>
<dbReference type="RefSeq" id="WP_076835886.1">
    <property type="nucleotide sequence ID" value="NZ_CP019434.1"/>
</dbReference>
<evidence type="ECO:0000256" key="1">
    <source>
        <dbReference type="SAM" id="Phobius"/>
    </source>
</evidence>
<feature type="transmembrane region" description="Helical" evidence="1">
    <location>
        <begin position="79"/>
        <end position="107"/>
    </location>
</feature>
<feature type="transmembrane region" description="Helical" evidence="1">
    <location>
        <begin position="49"/>
        <end position="67"/>
    </location>
</feature>
<proteinExistence type="predicted"/>
<name>A0A1P8UER2_9GAMM</name>
<dbReference type="Proteomes" id="UP000243807">
    <property type="component" value="Chromosome"/>
</dbReference>
<organism evidence="2 3">
    <name type="scientific">Acidihalobacter ferrooxydans</name>
    <dbReference type="NCBI Taxonomy" id="1765967"/>
    <lineage>
        <taxon>Bacteria</taxon>
        <taxon>Pseudomonadati</taxon>
        <taxon>Pseudomonadota</taxon>
        <taxon>Gammaproteobacteria</taxon>
        <taxon>Chromatiales</taxon>
        <taxon>Ectothiorhodospiraceae</taxon>
        <taxon>Acidihalobacter</taxon>
    </lineage>
</organism>
<feature type="transmembrane region" description="Helical" evidence="1">
    <location>
        <begin position="20"/>
        <end position="40"/>
    </location>
</feature>
<evidence type="ECO:0000313" key="2">
    <source>
        <dbReference type="EMBL" id="APZ42343.1"/>
    </source>
</evidence>
<dbReference type="STRING" id="1765967.BW247_03935"/>
<evidence type="ECO:0000313" key="3">
    <source>
        <dbReference type="Proteomes" id="UP000243807"/>
    </source>
</evidence>
<protein>
    <recommendedName>
        <fullName evidence="4">Cytochrome O ubiquinol oxidase</fullName>
    </recommendedName>
</protein>